<reference evidence="1 2" key="1">
    <citation type="submission" date="2020-02" db="EMBL/GenBank/DDBJ databases">
        <title>Genome sequencing for Draconibacterium sp. strain M1.</title>
        <authorList>
            <person name="Park S.-J."/>
        </authorList>
    </citation>
    <scope>NUCLEOTIDE SEQUENCE [LARGE SCALE GENOMIC DNA]</scope>
    <source>
        <strain evidence="1 2">M1</strain>
    </source>
</reference>
<dbReference type="EMBL" id="CP048409">
    <property type="protein sequence ID" value="QIA09370.1"/>
    <property type="molecule type" value="Genomic_DNA"/>
</dbReference>
<name>A0A6C0RG27_9BACT</name>
<keyword evidence="2" id="KW-1185">Reference proteome</keyword>
<evidence type="ECO:0000313" key="1">
    <source>
        <dbReference type="EMBL" id="QIA09370.1"/>
    </source>
</evidence>
<evidence type="ECO:0000313" key="2">
    <source>
        <dbReference type="Proteomes" id="UP000474630"/>
    </source>
</evidence>
<sequence length="238" mass="26705">MYEPEMSYVAFSSSIVPENILSAENNYSVSVQIARSNIDEQTSAQVSLEMNDNIEGLFGLESTSVTFAEGEGKAYAKIVPLVDISQIDVSKVYEFKLNLLGDNVSEFYSQTTYRASFLLTFESIGTGTLSSEFFGNETTVQLEKALEADVYKIIDCYTEGYTISFSVDNDNNIFYATQQTGYEDPDYGMVSLEMPDSEEPDSYYMGEPYRDGNTFYLLGRFTVEAGSYGHWYEVLTLP</sequence>
<protein>
    <submittedName>
        <fullName evidence="1">Uncharacterized protein</fullName>
    </submittedName>
</protein>
<accession>A0A6C0RG27</accession>
<dbReference type="RefSeq" id="WP_163348342.1">
    <property type="nucleotide sequence ID" value="NZ_CP048409.1"/>
</dbReference>
<dbReference type="KEGG" id="drc:G0Q07_17390"/>
<dbReference type="Proteomes" id="UP000474630">
    <property type="component" value="Chromosome"/>
</dbReference>
<gene>
    <name evidence="1" type="ORF">G0Q07_17390</name>
</gene>
<proteinExistence type="predicted"/>
<dbReference type="AlphaFoldDB" id="A0A6C0RG27"/>
<organism evidence="1 2">
    <name type="scientific">Draconibacterium halophilum</name>
    <dbReference type="NCBI Taxonomy" id="2706887"/>
    <lineage>
        <taxon>Bacteria</taxon>
        <taxon>Pseudomonadati</taxon>
        <taxon>Bacteroidota</taxon>
        <taxon>Bacteroidia</taxon>
        <taxon>Marinilabiliales</taxon>
        <taxon>Prolixibacteraceae</taxon>
        <taxon>Draconibacterium</taxon>
    </lineage>
</organism>